<accession>A0ABR1FHA7</accession>
<comment type="caution">
    <text evidence="2">The sequence shown here is derived from an EMBL/GenBank/DDBJ whole genome shotgun (WGS) entry which is preliminary data.</text>
</comment>
<keyword evidence="1" id="KW-0732">Signal</keyword>
<dbReference type="EMBL" id="JBBJCI010000425">
    <property type="protein sequence ID" value="KAK7230729.1"/>
    <property type="molecule type" value="Genomic_DNA"/>
</dbReference>
<reference evidence="2 3" key="1">
    <citation type="submission" date="2024-03" db="EMBL/GenBank/DDBJ databases">
        <title>Aureococcus anophagefferens CCMP1851 and Kratosvirus quantuckense: Draft genome of a second virus-susceptible host strain in the model system.</title>
        <authorList>
            <person name="Chase E."/>
            <person name="Truchon A.R."/>
            <person name="Schepens W."/>
            <person name="Wilhelm S.W."/>
        </authorList>
    </citation>
    <scope>NUCLEOTIDE SEQUENCE [LARGE SCALE GENOMIC DNA]</scope>
    <source>
        <strain evidence="2 3">CCMP1851</strain>
    </source>
</reference>
<sequence>MLTSSRCSLLCTAALLVAAATSQSEGEFGFLFAANAGALTGKNEGDLAEALRGACATGHPVRLVVDAPALARTLRPPCDRVDVVALGGGTRGAETGGAAALAAARRFKLEAIVAGLAEAFPGGTLYLDNDVAIRAGAAGELSAVFAAILRAGKAFGLVEAQRRLPERHRAGDVPDGFAERNGGAVFFGDAERSRRLAADWLAEFDARPSRDGHDQPALRRVLWRRRDELYDVPGGIQCRGLRLDEAGVRRPKRRSCDPCERDAAGYWPLLWHDHQLTLRENAARHTLLSNGSLCGFAVAPPPGRPGSG</sequence>
<keyword evidence="3" id="KW-1185">Reference proteome</keyword>
<name>A0ABR1FHA7_AURAN</name>
<evidence type="ECO:0000313" key="2">
    <source>
        <dbReference type="EMBL" id="KAK7230729.1"/>
    </source>
</evidence>
<evidence type="ECO:0000313" key="3">
    <source>
        <dbReference type="Proteomes" id="UP001363151"/>
    </source>
</evidence>
<evidence type="ECO:0008006" key="4">
    <source>
        <dbReference type="Google" id="ProtNLM"/>
    </source>
</evidence>
<organism evidence="2 3">
    <name type="scientific">Aureococcus anophagefferens</name>
    <name type="common">Harmful bloom alga</name>
    <dbReference type="NCBI Taxonomy" id="44056"/>
    <lineage>
        <taxon>Eukaryota</taxon>
        <taxon>Sar</taxon>
        <taxon>Stramenopiles</taxon>
        <taxon>Ochrophyta</taxon>
        <taxon>Pelagophyceae</taxon>
        <taxon>Pelagomonadales</taxon>
        <taxon>Pelagomonadaceae</taxon>
        <taxon>Aureococcus</taxon>
    </lineage>
</organism>
<gene>
    <name evidence="2" type="ORF">SO694_00172013</name>
</gene>
<evidence type="ECO:0000256" key="1">
    <source>
        <dbReference type="SAM" id="SignalP"/>
    </source>
</evidence>
<protein>
    <recommendedName>
        <fullName evidence="4">Nucleotide-diphospho-sugar transferase domain-containing protein</fullName>
    </recommendedName>
</protein>
<feature type="signal peptide" evidence="1">
    <location>
        <begin position="1"/>
        <end position="26"/>
    </location>
</feature>
<proteinExistence type="predicted"/>
<feature type="chain" id="PRO_5045751255" description="Nucleotide-diphospho-sugar transferase domain-containing protein" evidence="1">
    <location>
        <begin position="27"/>
        <end position="308"/>
    </location>
</feature>
<dbReference type="Proteomes" id="UP001363151">
    <property type="component" value="Unassembled WGS sequence"/>
</dbReference>